<sequence length="469" mass="51421">MRYRYLAAASALVLASPAYALGTDSTAASAAAAQPDSGQLTPEQRAQALQELQDLQARMRRLETVLGVPNTPPPPVAAPVAHKGMSADHNLELYGFLQLDAIQDFDRVNPDWDATLRPSRIPTIKGQFGSDGQSVFSVRQSRLGAKATGTIAGKPYEAKFEFDLYGTGVDAGQTTMRVRHMYASWGPFLAGQTNTLFMDGDIFPNVIDYWGPAGMVFVRNPQLRWTFWNRNGWKAAVALEHATNDIDAGNLRLIDESISSNIRNDEKMPDFTAQVRYAGDWGHVQLAGILRRVGYDTIGTADNKPKGHELGWGVDLTGSFKASLATFRLGAVYGRGIATYMNDGGMDLGPNAAVIPQPGTLVLVPSAEAVKLFGMSAYVDLNWSKKWTSAIGYSFDQVDNTSFQAPDAFHKGQYASVNLLWHPASNIFTGGELLWGKRTDNDGNSGKDLRFQYSFHWDFSSKNLWSLFD</sequence>
<organism evidence="2 3">
    <name type="scientific">Sphingomonas anseongensis</name>
    <dbReference type="NCBI Taxonomy" id="2908207"/>
    <lineage>
        <taxon>Bacteria</taxon>
        <taxon>Pseudomonadati</taxon>
        <taxon>Pseudomonadota</taxon>
        <taxon>Alphaproteobacteria</taxon>
        <taxon>Sphingomonadales</taxon>
        <taxon>Sphingomonadaceae</taxon>
        <taxon>Sphingomonas</taxon>
    </lineage>
</organism>
<feature type="signal peptide" evidence="1">
    <location>
        <begin position="1"/>
        <end position="20"/>
    </location>
</feature>
<proteinExistence type="predicted"/>
<keyword evidence="1" id="KW-0732">Signal</keyword>
<feature type="chain" id="PRO_5046277315" evidence="1">
    <location>
        <begin position="21"/>
        <end position="469"/>
    </location>
</feature>
<dbReference type="EMBL" id="JAMGBC010000001">
    <property type="protein sequence ID" value="MCL6679150.1"/>
    <property type="molecule type" value="Genomic_DNA"/>
</dbReference>
<dbReference type="RefSeq" id="WP_249868066.1">
    <property type="nucleotide sequence ID" value="NZ_JAMGBC010000001.1"/>
</dbReference>
<dbReference type="Pfam" id="PF19577">
    <property type="entry name" value="DcaP"/>
    <property type="match status" value="1"/>
</dbReference>
<dbReference type="Proteomes" id="UP001165343">
    <property type="component" value="Unassembled WGS sequence"/>
</dbReference>
<evidence type="ECO:0000256" key="1">
    <source>
        <dbReference type="SAM" id="SignalP"/>
    </source>
</evidence>
<protein>
    <submittedName>
        <fullName evidence="2">DcaP family trimeric outer membrane transporter</fullName>
    </submittedName>
</protein>
<accession>A0ABT0RFU0</accession>
<keyword evidence="3" id="KW-1185">Reference proteome</keyword>
<gene>
    <name evidence="2" type="ORF">LZ519_07455</name>
</gene>
<comment type="caution">
    <text evidence="2">The sequence shown here is derived from an EMBL/GenBank/DDBJ whole genome shotgun (WGS) entry which is preliminary data.</text>
</comment>
<dbReference type="SUPFAM" id="SSF56935">
    <property type="entry name" value="Porins"/>
    <property type="match status" value="1"/>
</dbReference>
<name>A0ABT0RFU0_9SPHN</name>
<evidence type="ECO:0000313" key="3">
    <source>
        <dbReference type="Proteomes" id="UP001165343"/>
    </source>
</evidence>
<evidence type="ECO:0000313" key="2">
    <source>
        <dbReference type="EMBL" id="MCL6679150.1"/>
    </source>
</evidence>
<dbReference type="InterPro" id="IPR045748">
    <property type="entry name" value="DcaP"/>
</dbReference>
<reference evidence="2" key="1">
    <citation type="submission" date="2022-05" db="EMBL/GenBank/DDBJ databases">
        <authorList>
            <person name="Jo J.-H."/>
            <person name="Im W.-T."/>
        </authorList>
    </citation>
    <scope>NUCLEOTIDE SEQUENCE</scope>
    <source>
        <strain evidence="2">RG327</strain>
    </source>
</reference>